<comment type="caution">
    <text evidence="2">The sequence shown here is derived from an EMBL/GenBank/DDBJ whole genome shotgun (WGS) entry which is preliminary data.</text>
</comment>
<dbReference type="RefSeq" id="WP_345921291.1">
    <property type="nucleotide sequence ID" value="NZ_JBDIVE010000014.1"/>
</dbReference>
<proteinExistence type="predicted"/>
<reference evidence="2 3" key="1">
    <citation type="journal article" date="2018" name="Int. J. Syst. Evol. Microbiol.">
        <title>Uliginosibacterium sediminicola sp. nov., isolated from freshwater sediment.</title>
        <authorList>
            <person name="Hwang W.M."/>
            <person name="Kim S.M."/>
            <person name="Kang K."/>
            <person name="Ahn T.Y."/>
        </authorList>
    </citation>
    <scope>NUCLEOTIDE SEQUENCE [LARGE SCALE GENOMIC DNA]</scope>
    <source>
        <strain evidence="2 3">M1-21</strain>
    </source>
</reference>
<accession>A0ABU9Z3I7</accession>
<name>A0ABU9Z3I7_9RHOO</name>
<feature type="chain" id="PRO_5045059192" description="AsmA-like C-terminal domain-containing protein" evidence="1">
    <location>
        <begin position="27"/>
        <end position="392"/>
    </location>
</feature>
<feature type="signal peptide" evidence="1">
    <location>
        <begin position="1"/>
        <end position="26"/>
    </location>
</feature>
<keyword evidence="1" id="KW-0732">Signal</keyword>
<sequence>MLKRSVLTLMTIALLALTASLRPAEAAMPTSWLGLSVTYIEDGYSLRPAPSKFVRELKVHTPDPVSINKLWIKPDWADWILGGKTNRYKMEADEVVARPSALARMGSNEGKTDYKVTSLRFAHLKLLLGNKTISLPAGEMSFAEDGTLAGVQIELEPHLLFDLRPQDGKLQLLFSTSGWKWNVLPALNFDQISATGGMDDDGFYFDKIGATGLGGAIEGRLRVAVSDDFALEGDLHLGKLNAPSLLAKFFGNQPVQQGLLSADFKLSARGASMAELASQVSSKGSFMIQSGAIERFGLLEGLRLPGPGLAGGGLTKFQKLDGSFSWATGKPVSIVLRNLDGGALQASGAFVIQNDGSLRGNISGALSLPNGGGKLRALSLRGTVKAPELFIP</sequence>
<dbReference type="Proteomes" id="UP001410394">
    <property type="component" value="Unassembled WGS sequence"/>
</dbReference>
<evidence type="ECO:0000256" key="1">
    <source>
        <dbReference type="SAM" id="SignalP"/>
    </source>
</evidence>
<evidence type="ECO:0000313" key="2">
    <source>
        <dbReference type="EMBL" id="MEN3070515.1"/>
    </source>
</evidence>
<evidence type="ECO:0008006" key="4">
    <source>
        <dbReference type="Google" id="ProtNLM"/>
    </source>
</evidence>
<organism evidence="2 3">
    <name type="scientific">Uliginosibacterium sediminicola</name>
    <dbReference type="NCBI Taxonomy" id="2024550"/>
    <lineage>
        <taxon>Bacteria</taxon>
        <taxon>Pseudomonadati</taxon>
        <taxon>Pseudomonadota</taxon>
        <taxon>Betaproteobacteria</taxon>
        <taxon>Rhodocyclales</taxon>
        <taxon>Zoogloeaceae</taxon>
        <taxon>Uliginosibacterium</taxon>
    </lineage>
</organism>
<protein>
    <recommendedName>
        <fullName evidence="4">AsmA-like C-terminal domain-containing protein</fullName>
    </recommendedName>
</protein>
<evidence type="ECO:0000313" key="3">
    <source>
        <dbReference type="Proteomes" id="UP001410394"/>
    </source>
</evidence>
<dbReference type="EMBL" id="JBDIVE010000014">
    <property type="protein sequence ID" value="MEN3070515.1"/>
    <property type="molecule type" value="Genomic_DNA"/>
</dbReference>
<keyword evidence="3" id="KW-1185">Reference proteome</keyword>
<gene>
    <name evidence="2" type="ORF">ABDB84_18675</name>
</gene>